<evidence type="ECO:0000313" key="2">
    <source>
        <dbReference type="EMBL" id="OCX71285.1"/>
    </source>
</evidence>
<evidence type="ECO:0000313" key="5">
    <source>
        <dbReference type="Proteomes" id="UP000095008"/>
    </source>
</evidence>
<sequence length="168" mass="18394">MAGHPSKSSRLRFAWVLGAVIVIYGILTIILSVHVIDQQSGARTDLYVALETLDQMHHEAMASASTPTERKVIADAWRNERAFAARSPQQAQQIADQLIVSLNQEYPHNSCGQLGPSFVKASALPEEHACMVAVGTQNDQVTVTGYDTQGIAMDNFYEFLYAPTGRSD</sequence>
<accession>A0A1C2I5J4</accession>
<keyword evidence="5" id="KW-1185">Reference proteome</keyword>
<proteinExistence type="predicted"/>
<dbReference type="STRING" id="930.GCA_002079865_00582"/>
<keyword evidence="1" id="KW-1133">Transmembrane helix</keyword>
<dbReference type="RefSeq" id="WP_010641579.1">
    <property type="nucleotide sequence ID" value="NZ_DAIAWO010000018.1"/>
</dbReference>
<dbReference type="GeneID" id="60694952"/>
<organism evidence="2 5">
    <name type="scientific">Acidithiobacillus thiooxidans</name>
    <name type="common">Thiobacillus thiooxidans</name>
    <dbReference type="NCBI Taxonomy" id="930"/>
    <lineage>
        <taxon>Bacteria</taxon>
        <taxon>Pseudomonadati</taxon>
        <taxon>Pseudomonadota</taxon>
        <taxon>Acidithiobacillia</taxon>
        <taxon>Acidithiobacillales</taxon>
        <taxon>Acidithiobacillaceae</taxon>
        <taxon>Acidithiobacillus</taxon>
    </lineage>
</organism>
<keyword evidence="1" id="KW-0812">Transmembrane</keyword>
<dbReference type="EMBL" id="LWRY01000140">
    <property type="protein sequence ID" value="OCX71285.1"/>
    <property type="molecule type" value="Genomic_DNA"/>
</dbReference>
<name>A0A1C2I5J4_ACITH</name>
<dbReference type="AlphaFoldDB" id="A0A1C2I5J4"/>
<dbReference type="OrthoDB" id="5297149at2"/>
<evidence type="ECO:0000313" key="3">
    <source>
        <dbReference type="EMBL" id="OCX73150.1"/>
    </source>
</evidence>
<dbReference type="EMBL" id="LWSA01000114">
    <property type="protein sequence ID" value="OCX73150.1"/>
    <property type="molecule type" value="Genomic_DNA"/>
</dbReference>
<evidence type="ECO:0000313" key="4">
    <source>
        <dbReference type="Proteomes" id="UP000094893"/>
    </source>
</evidence>
<gene>
    <name evidence="2" type="ORF">A6M23_12220</name>
    <name evidence="3" type="ORF">A6P07_08930</name>
</gene>
<comment type="caution">
    <text evidence="2">The sequence shown here is derived from an EMBL/GenBank/DDBJ whole genome shotgun (WGS) entry which is preliminary data.</text>
</comment>
<dbReference type="Proteomes" id="UP000095008">
    <property type="component" value="Unassembled WGS sequence"/>
</dbReference>
<protein>
    <submittedName>
        <fullName evidence="2">Uncharacterized protein</fullName>
    </submittedName>
</protein>
<reference evidence="2 4" key="1">
    <citation type="journal article" date="2016" name="Int. J. Mol. Sci.">
        <title>Comparative genomics of the extreme acidophile Acidithiobacillus thiooxidans reveals intraspecific divergence and niche adaptation.</title>
        <authorList>
            <person name="Zhang X."/>
            <person name="Feng X."/>
            <person name="Tao J."/>
            <person name="Ma L."/>
            <person name="Xiao Y."/>
            <person name="Liang Y."/>
            <person name="Liu X."/>
            <person name="Yin H."/>
        </authorList>
    </citation>
    <scope>NUCLEOTIDE SEQUENCE [LARGE SCALE GENOMIC DNA]</scope>
    <source>
        <strain evidence="3 4">A02</strain>
        <strain evidence="2">DXS-W</strain>
    </source>
</reference>
<keyword evidence="1" id="KW-0472">Membrane</keyword>
<dbReference type="eggNOG" id="ENOG50300UW">
    <property type="taxonomic scope" value="Bacteria"/>
</dbReference>
<feature type="transmembrane region" description="Helical" evidence="1">
    <location>
        <begin position="12"/>
        <end position="36"/>
    </location>
</feature>
<dbReference type="Proteomes" id="UP000094893">
    <property type="component" value="Unassembled WGS sequence"/>
</dbReference>
<evidence type="ECO:0000256" key="1">
    <source>
        <dbReference type="SAM" id="Phobius"/>
    </source>
</evidence>